<keyword evidence="3" id="KW-1003">Cell membrane</keyword>
<protein>
    <submittedName>
        <fullName evidence="10">Sodium/hydrogen exchanger</fullName>
    </submittedName>
</protein>
<comment type="subcellular location">
    <subcellularLocation>
        <location evidence="1">Membrane</location>
        <topology evidence="1">Multi-pass membrane protein</topology>
    </subcellularLocation>
</comment>
<keyword evidence="4 8" id="KW-0812">Transmembrane</keyword>
<dbReference type="AlphaFoldDB" id="A0A377E197"/>
<evidence type="ECO:0000256" key="2">
    <source>
        <dbReference type="ARBA" id="ARBA00022449"/>
    </source>
</evidence>
<evidence type="ECO:0000313" key="10">
    <source>
        <dbReference type="EMBL" id="STM57338.1"/>
    </source>
</evidence>
<organism evidence="10 11">
    <name type="scientific">Escherichia coli</name>
    <dbReference type="NCBI Taxonomy" id="562"/>
    <lineage>
        <taxon>Bacteria</taxon>
        <taxon>Pseudomonadati</taxon>
        <taxon>Pseudomonadota</taxon>
        <taxon>Gammaproteobacteria</taxon>
        <taxon>Enterobacterales</taxon>
        <taxon>Enterobacteriaceae</taxon>
        <taxon>Escherichia</taxon>
    </lineage>
</organism>
<sequence length="237" mass="24929">MPLLALLAIWAARRVAEDRACAARSIRCAAAVRGSGPRLAPSVAWPAGLGGTAGPRESFVLVSLCVVVAAAAAAHAVGVSAALGAFLAGMVLGEIDFRHHMESHLRPFRDVLSGVFFVTIGLQLDAAQILSAPLAVLAWLVVLVPVKILLNTLALRATRLSALDAWRTGIALGHGGEFALLLLGTVLQQHLIPATVVQPMLVALVLSMALAPLLIRHHDVLARFLEPHRRRHSATPG</sequence>
<feature type="transmembrane region" description="Helical" evidence="8">
    <location>
        <begin position="169"/>
        <end position="190"/>
    </location>
</feature>
<dbReference type="EMBL" id="UGEX01000002">
    <property type="protein sequence ID" value="STM57338.1"/>
    <property type="molecule type" value="Genomic_DNA"/>
</dbReference>
<feature type="transmembrane region" description="Helical" evidence="8">
    <location>
        <begin position="196"/>
        <end position="215"/>
    </location>
</feature>
<keyword evidence="2" id="KW-0050">Antiport</keyword>
<accession>A0A377E197</accession>
<feature type="transmembrane region" description="Helical" evidence="8">
    <location>
        <begin position="136"/>
        <end position="157"/>
    </location>
</feature>
<dbReference type="GO" id="GO:0005886">
    <property type="term" value="C:plasma membrane"/>
    <property type="evidence" value="ECO:0007669"/>
    <property type="project" value="TreeGrafter"/>
</dbReference>
<evidence type="ECO:0000313" key="11">
    <source>
        <dbReference type="Proteomes" id="UP000254088"/>
    </source>
</evidence>
<gene>
    <name evidence="10" type="primary">kefB_4</name>
    <name evidence="10" type="ORF">NCTC10429_03911</name>
</gene>
<evidence type="ECO:0000259" key="9">
    <source>
        <dbReference type="Pfam" id="PF00999"/>
    </source>
</evidence>
<feature type="transmembrane region" description="Helical" evidence="8">
    <location>
        <begin position="59"/>
        <end position="90"/>
    </location>
</feature>
<keyword evidence="2" id="KW-0813">Transport</keyword>
<feature type="transmembrane region" description="Helical" evidence="8">
    <location>
        <begin position="111"/>
        <end position="130"/>
    </location>
</feature>
<keyword evidence="3" id="KW-0997">Cell inner membrane</keyword>
<dbReference type="Gene3D" id="1.20.1530.20">
    <property type="match status" value="1"/>
</dbReference>
<dbReference type="PANTHER" id="PTHR46157:SF4">
    <property type="entry name" value="K(+) EFFLUX ANTIPORTER 3, CHLOROPLASTIC"/>
    <property type="match status" value="1"/>
</dbReference>
<keyword evidence="7 8" id="KW-0472">Membrane</keyword>
<dbReference type="GO" id="GO:0015297">
    <property type="term" value="F:antiporter activity"/>
    <property type="evidence" value="ECO:0007669"/>
    <property type="project" value="UniProtKB-KW"/>
</dbReference>
<evidence type="ECO:0000256" key="5">
    <source>
        <dbReference type="ARBA" id="ARBA00022989"/>
    </source>
</evidence>
<evidence type="ECO:0000256" key="3">
    <source>
        <dbReference type="ARBA" id="ARBA00022519"/>
    </source>
</evidence>
<dbReference type="GO" id="GO:1902600">
    <property type="term" value="P:proton transmembrane transport"/>
    <property type="evidence" value="ECO:0007669"/>
    <property type="project" value="InterPro"/>
</dbReference>
<dbReference type="Pfam" id="PF00999">
    <property type="entry name" value="Na_H_Exchanger"/>
    <property type="match status" value="1"/>
</dbReference>
<evidence type="ECO:0000256" key="8">
    <source>
        <dbReference type="SAM" id="Phobius"/>
    </source>
</evidence>
<evidence type="ECO:0000256" key="6">
    <source>
        <dbReference type="ARBA" id="ARBA00023065"/>
    </source>
</evidence>
<dbReference type="PANTHER" id="PTHR46157">
    <property type="entry name" value="K(+) EFFLUX ANTIPORTER 3, CHLOROPLASTIC"/>
    <property type="match status" value="1"/>
</dbReference>
<dbReference type="InterPro" id="IPR038770">
    <property type="entry name" value="Na+/solute_symporter_sf"/>
</dbReference>
<evidence type="ECO:0000256" key="4">
    <source>
        <dbReference type="ARBA" id="ARBA00022692"/>
    </source>
</evidence>
<name>A0A377E197_ECOLX</name>
<keyword evidence="6" id="KW-0406">Ion transport</keyword>
<evidence type="ECO:0000256" key="7">
    <source>
        <dbReference type="ARBA" id="ARBA00023136"/>
    </source>
</evidence>
<dbReference type="InterPro" id="IPR006153">
    <property type="entry name" value="Cation/H_exchanger_TM"/>
</dbReference>
<dbReference type="Proteomes" id="UP000254088">
    <property type="component" value="Unassembled WGS sequence"/>
</dbReference>
<reference evidence="10 11" key="1">
    <citation type="submission" date="2018-06" db="EMBL/GenBank/DDBJ databases">
        <authorList>
            <consortium name="Pathogen Informatics"/>
            <person name="Doyle S."/>
        </authorList>
    </citation>
    <scope>NUCLEOTIDE SEQUENCE [LARGE SCALE GENOMIC DNA]</scope>
    <source>
        <strain evidence="10 11">NCTC10429</strain>
    </source>
</reference>
<proteinExistence type="predicted"/>
<feature type="domain" description="Cation/H+ exchanger transmembrane" evidence="9">
    <location>
        <begin position="54"/>
        <end position="214"/>
    </location>
</feature>
<keyword evidence="5 8" id="KW-1133">Transmembrane helix</keyword>
<evidence type="ECO:0000256" key="1">
    <source>
        <dbReference type="ARBA" id="ARBA00004141"/>
    </source>
</evidence>